<dbReference type="VEuPathDB" id="FungiDB:PTTG_29459"/>
<dbReference type="EnsemblFungi" id="PTTG_29459-t43_1">
    <property type="protein sequence ID" value="PTTG_29459-t43_1-p1"/>
    <property type="gene ID" value="PTTG_29459"/>
</dbReference>
<evidence type="ECO:0000313" key="4">
    <source>
        <dbReference type="Proteomes" id="UP000005240"/>
    </source>
</evidence>
<keyword evidence="4" id="KW-1185">Reference proteome</keyword>
<reference evidence="2" key="1">
    <citation type="submission" date="2009-11" db="EMBL/GenBank/DDBJ databases">
        <authorList>
            <consortium name="The Broad Institute Genome Sequencing Platform"/>
            <person name="Ward D."/>
            <person name="Feldgarden M."/>
            <person name="Earl A."/>
            <person name="Young S.K."/>
            <person name="Zeng Q."/>
            <person name="Koehrsen M."/>
            <person name="Alvarado L."/>
            <person name="Berlin A."/>
            <person name="Bochicchio J."/>
            <person name="Borenstein D."/>
            <person name="Chapman S.B."/>
            <person name="Chen Z."/>
            <person name="Engels R."/>
            <person name="Freedman E."/>
            <person name="Gellesch M."/>
            <person name="Goldberg J."/>
            <person name="Griggs A."/>
            <person name="Gujja S."/>
            <person name="Heilman E."/>
            <person name="Heiman D."/>
            <person name="Hepburn T."/>
            <person name="Howarth C."/>
            <person name="Jen D."/>
            <person name="Larson L."/>
            <person name="Lewis B."/>
            <person name="Mehta T."/>
            <person name="Park D."/>
            <person name="Pearson M."/>
            <person name="Roberts A."/>
            <person name="Saif S."/>
            <person name="Shea T."/>
            <person name="Shenoy N."/>
            <person name="Sisk P."/>
            <person name="Stolte C."/>
            <person name="Sykes S."/>
            <person name="Thomson T."/>
            <person name="Walk T."/>
            <person name="White J."/>
            <person name="Yandava C."/>
            <person name="Izard J."/>
            <person name="Baranova O.V."/>
            <person name="Blanton J.M."/>
            <person name="Tanner A.C."/>
            <person name="Dewhirst F.E."/>
            <person name="Haas B."/>
            <person name="Nusbaum C."/>
            <person name="Birren B."/>
        </authorList>
    </citation>
    <scope>NUCLEOTIDE SEQUENCE [LARGE SCALE GENOMIC DNA]</scope>
    <source>
        <strain evidence="2">1-1 BBBD Race 1</strain>
    </source>
</reference>
<evidence type="ECO:0000256" key="1">
    <source>
        <dbReference type="SAM" id="MobiDB-lite"/>
    </source>
</evidence>
<evidence type="ECO:0000313" key="2">
    <source>
        <dbReference type="EMBL" id="OAV87362.1"/>
    </source>
</evidence>
<gene>
    <name evidence="2" type="ORF">PTTG_29459</name>
</gene>
<feature type="region of interest" description="Disordered" evidence="1">
    <location>
        <begin position="1"/>
        <end position="42"/>
    </location>
</feature>
<dbReference type="AlphaFoldDB" id="A0A180G4K3"/>
<evidence type="ECO:0000313" key="3">
    <source>
        <dbReference type="EnsemblFungi" id="PTTG_29459-t43_1-p1"/>
    </source>
</evidence>
<feature type="compositionally biased region" description="Basic and acidic residues" evidence="1">
    <location>
        <begin position="1"/>
        <end position="11"/>
    </location>
</feature>
<accession>A0A180G4K3</accession>
<proteinExistence type="predicted"/>
<dbReference type="Proteomes" id="UP000005240">
    <property type="component" value="Unassembled WGS sequence"/>
</dbReference>
<name>A0A180G4K3_PUCT1</name>
<feature type="region of interest" description="Disordered" evidence="1">
    <location>
        <begin position="234"/>
        <end position="286"/>
    </location>
</feature>
<organism evidence="2">
    <name type="scientific">Puccinia triticina (isolate 1-1 / race 1 (BBBD))</name>
    <name type="common">Brown leaf rust fungus</name>
    <dbReference type="NCBI Taxonomy" id="630390"/>
    <lineage>
        <taxon>Eukaryota</taxon>
        <taxon>Fungi</taxon>
        <taxon>Dikarya</taxon>
        <taxon>Basidiomycota</taxon>
        <taxon>Pucciniomycotina</taxon>
        <taxon>Pucciniomycetes</taxon>
        <taxon>Pucciniales</taxon>
        <taxon>Pucciniaceae</taxon>
        <taxon>Puccinia</taxon>
    </lineage>
</organism>
<dbReference type="EMBL" id="ADAS02000445">
    <property type="protein sequence ID" value="OAV87362.1"/>
    <property type="molecule type" value="Genomic_DNA"/>
</dbReference>
<feature type="region of interest" description="Disordered" evidence="1">
    <location>
        <begin position="83"/>
        <end position="125"/>
    </location>
</feature>
<reference evidence="2" key="2">
    <citation type="submission" date="2016-05" db="EMBL/GenBank/DDBJ databases">
        <title>Comparative analysis highlights variable genome content of wheat rusts and divergence of the mating loci.</title>
        <authorList>
            <person name="Cuomo C.A."/>
            <person name="Bakkeren G."/>
            <person name="Szabo L."/>
            <person name="Khalil H."/>
            <person name="Joly D."/>
            <person name="Goldberg J."/>
            <person name="Young S."/>
            <person name="Zeng Q."/>
            <person name="Fellers J."/>
        </authorList>
    </citation>
    <scope>NUCLEOTIDE SEQUENCE [LARGE SCALE GENOMIC DNA]</scope>
    <source>
        <strain evidence="2">1-1 BBBD Race 1</strain>
    </source>
</reference>
<sequence length="286" mass="31166">MAKRLGPDSRRAATLRAPLLASSGSSGPSVFAKSNAADARRQPLPRVRLHAEPQLLRKALEVGALGFLLAAAAERFEQRASLVARQRPCQPPPTSFSPRPVSRRARLSGRTRLPPRAPGCSSSAAQKTLRLPLRLPVSRRVQSRRPALATLCRPLCQLQQAPPAPRTALGNRLENTHQPKHALNHPVSAEDNPVPRAALKLAKIPQAQCPHRCSPPPAPLTICVACRFRRRPSREARPGVPWSMPLSYSASEASEDPTRCPFRNAVHPAAPRTPSNPRRPTRPRTG</sequence>
<feature type="compositionally biased region" description="Low complexity" evidence="1">
    <location>
        <begin position="12"/>
        <end position="29"/>
    </location>
</feature>
<protein>
    <submittedName>
        <fullName evidence="2 3">Uncharacterized protein</fullName>
    </submittedName>
</protein>
<reference evidence="3" key="4">
    <citation type="submission" date="2025-05" db="UniProtKB">
        <authorList>
            <consortium name="EnsemblFungi"/>
        </authorList>
    </citation>
    <scope>IDENTIFICATION</scope>
    <source>
        <strain evidence="3">isolate 1-1 / race 1 (BBBD)</strain>
    </source>
</reference>
<reference evidence="3 4" key="3">
    <citation type="journal article" date="2017" name="G3 (Bethesda)">
        <title>Comparative analysis highlights variable genome content of wheat rusts and divergence of the mating loci.</title>
        <authorList>
            <person name="Cuomo C.A."/>
            <person name="Bakkeren G."/>
            <person name="Khalil H.B."/>
            <person name="Panwar V."/>
            <person name="Joly D."/>
            <person name="Linning R."/>
            <person name="Sakthikumar S."/>
            <person name="Song X."/>
            <person name="Adiconis X."/>
            <person name="Fan L."/>
            <person name="Goldberg J.M."/>
            <person name="Levin J.Z."/>
            <person name="Young S."/>
            <person name="Zeng Q."/>
            <person name="Anikster Y."/>
            <person name="Bruce M."/>
            <person name="Wang M."/>
            <person name="Yin C."/>
            <person name="McCallum B."/>
            <person name="Szabo L.J."/>
            <person name="Hulbert S."/>
            <person name="Chen X."/>
            <person name="Fellers J.P."/>
        </authorList>
    </citation>
    <scope>NUCLEOTIDE SEQUENCE</scope>
    <source>
        <strain evidence="3">isolate 1-1 / race 1 (BBBD)</strain>
        <strain evidence="4">Isolate 1-1 / race 1 (BBBD)</strain>
    </source>
</reference>